<dbReference type="InterPro" id="IPR019826">
    <property type="entry name" value="Carboxylesterase_B_AS"/>
</dbReference>
<dbReference type="OrthoDB" id="514777at2759"/>
<feature type="chain" id="PRO_5012782022" evidence="6">
    <location>
        <begin position="19"/>
        <end position="710"/>
    </location>
</feature>
<dbReference type="AlphaFoldDB" id="A0A226D1H1"/>
<evidence type="ECO:0000256" key="2">
    <source>
        <dbReference type="ARBA" id="ARBA00022487"/>
    </source>
</evidence>
<organism evidence="8 9">
    <name type="scientific">Folsomia candida</name>
    <name type="common">Springtail</name>
    <dbReference type="NCBI Taxonomy" id="158441"/>
    <lineage>
        <taxon>Eukaryota</taxon>
        <taxon>Metazoa</taxon>
        <taxon>Ecdysozoa</taxon>
        <taxon>Arthropoda</taxon>
        <taxon>Hexapoda</taxon>
        <taxon>Collembola</taxon>
        <taxon>Entomobryomorpha</taxon>
        <taxon>Isotomoidea</taxon>
        <taxon>Isotomidae</taxon>
        <taxon>Proisotominae</taxon>
        <taxon>Folsomia</taxon>
    </lineage>
</organism>
<dbReference type="Proteomes" id="UP000198287">
    <property type="component" value="Unassembled WGS sequence"/>
</dbReference>
<dbReference type="PROSITE" id="PS50231">
    <property type="entry name" value="RICIN_B_LECTIN"/>
    <property type="match status" value="1"/>
</dbReference>
<dbReference type="InterPro" id="IPR050309">
    <property type="entry name" value="Type-B_Carboxylest/Lipase"/>
</dbReference>
<dbReference type="Gene3D" id="2.80.10.50">
    <property type="match status" value="1"/>
</dbReference>
<keyword evidence="2" id="KW-0719">Serine esterase</keyword>
<keyword evidence="6" id="KW-0732">Signal</keyword>
<keyword evidence="5" id="KW-0472">Membrane</keyword>
<protein>
    <submittedName>
        <fullName evidence="8">Venom carboxylesterase-6</fullName>
    </submittedName>
</protein>
<dbReference type="SMART" id="SM00458">
    <property type="entry name" value="RICIN"/>
    <property type="match status" value="1"/>
</dbReference>
<comment type="similarity">
    <text evidence="1">Belongs to the type-B carboxylesterase/lipase family.</text>
</comment>
<dbReference type="SUPFAM" id="SSF53474">
    <property type="entry name" value="alpha/beta-Hydrolases"/>
    <property type="match status" value="1"/>
</dbReference>
<dbReference type="SUPFAM" id="SSF50370">
    <property type="entry name" value="Ricin B-like lectins"/>
    <property type="match status" value="1"/>
</dbReference>
<dbReference type="GO" id="GO:0052689">
    <property type="term" value="F:carboxylic ester hydrolase activity"/>
    <property type="evidence" value="ECO:0007669"/>
    <property type="project" value="UniProtKB-KW"/>
</dbReference>
<dbReference type="Pfam" id="PF00135">
    <property type="entry name" value="COesterase"/>
    <property type="match status" value="1"/>
</dbReference>
<keyword evidence="5" id="KW-1133">Transmembrane helix</keyword>
<keyword evidence="5" id="KW-0812">Transmembrane</keyword>
<dbReference type="Gene3D" id="3.40.50.1820">
    <property type="entry name" value="alpha/beta hydrolase"/>
    <property type="match status" value="1"/>
</dbReference>
<dbReference type="PROSITE" id="PS00122">
    <property type="entry name" value="CARBOXYLESTERASE_B_1"/>
    <property type="match status" value="1"/>
</dbReference>
<reference evidence="8 9" key="1">
    <citation type="submission" date="2015-12" db="EMBL/GenBank/DDBJ databases">
        <title>The genome of Folsomia candida.</title>
        <authorList>
            <person name="Faddeeva A."/>
            <person name="Derks M.F."/>
            <person name="Anvar Y."/>
            <person name="Smit S."/>
            <person name="Van Straalen N."/>
            <person name="Roelofs D."/>
        </authorList>
    </citation>
    <scope>NUCLEOTIDE SEQUENCE [LARGE SCALE GENOMIC DNA]</scope>
    <source>
        <strain evidence="8 9">VU population</strain>
        <tissue evidence="8">Whole body</tissue>
    </source>
</reference>
<dbReference type="STRING" id="158441.A0A226D1H1"/>
<evidence type="ECO:0000256" key="1">
    <source>
        <dbReference type="ARBA" id="ARBA00005964"/>
    </source>
</evidence>
<dbReference type="Pfam" id="PF00652">
    <property type="entry name" value="Ricin_B_lectin"/>
    <property type="match status" value="1"/>
</dbReference>
<gene>
    <name evidence="8" type="ORF">Fcan01_25622</name>
</gene>
<dbReference type="PANTHER" id="PTHR11559">
    <property type="entry name" value="CARBOXYLESTERASE"/>
    <property type="match status" value="1"/>
</dbReference>
<keyword evidence="3" id="KW-0378">Hydrolase</keyword>
<dbReference type="EMBL" id="LNIX01000038">
    <property type="protein sequence ID" value="OXA39432.1"/>
    <property type="molecule type" value="Genomic_DNA"/>
</dbReference>
<dbReference type="CDD" id="cd23415">
    <property type="entry name" value="beta-trefoil_Ricin_AH"/>
    <property type="match status" value="1"/>
</dbReference>
<feature type="transmembrane region" description="Helical" evidence="5">
    <location>
        <begin position="578"/>
        <end position="597"/>
    </location>
</feature>
<comment type="caution">
    <text evidence="8">The sequence shown here is derived from an EMBL/GenBank/DDBJ whole genome shotgun (WGS) entry which is preliminary data.</text>
</comment>
<dbReference type="InterPro" id="IPR000772">
    <property type="entry name" value="Ricin_B_lectin"/>
</dbReference>
<keyword evidence="4" id="KW-0325">Glycoprotein</keyword>
<dbReference type="InterPro" id="IPR035992">
    <property type="entry name" value="Ricin_B-like_lectins"/>
</dbReference>
<evidence type="ECO:0000259" key="7">
    <source>
        <dbReference type="SMART" id="SM00458"/>
    </source>
</evidence>
<evidence type="ECO:0000313" key="9">
    <source>
        <dbReference type="Proteomes" id="UP000198287"/>
    </source>
</evidence>
<keyword evidence="9" id="KW-1185">Reference proteome</keyword>
<feature type="domain" description="Ricin B lectin" evidence="7">
    <location>
        <begin position="598"/>
        <end position="710"/>
    </location>
</feature>
<evidence type="ECO:0000256" key="3">
    <source>
        <dbReference type="ARBA" id="ARBA00022801"/>
    </source>
</evidence>
<name>A0A226D1H1_FOLCA</name>
<sequence length="710" mass="75480">MKFVTFVIVTFLLGISDAQKSITYSQGTVSGGTTVSRNGNAINFWLGIPYATFPTRFADPVAAPTFTGGSFPATWFGPSCMQSASGSVEAGCLTINVIAPANASPTNTYPVMVWIHGGGFQNGGSSAYFPQFMLDQNIVLVSMNYRLGVYGFLNAGIASARGNQGLKDQVLALKWVQNNILQFGGNKNKVTIFGESAGSMSVSYLLVSPMARGLFHGAIMQSGTFTSPFTYGGKLNGRQCAVQVGQAVGCPTNDMGQLVTCLQSASTATLNGFGNYANAFSFSEAAIYCGPSIETFATGMNDPKVFLDQDPWAMVVAGNYSKVPMIIGSISNTEVVPQSYINNAGNLAYLNANWDAVISDALYLAHNPTWFSVTQGAKNLFLAGIPATINSGATLGRMLTDRIFTHPVRIVGAEFSKSVPVFLYNFTHPVLLNGVPTPPNHASDLQFFFDLNGQNGNVNTPGEIAFSQAVVKAWATFADTKSPGQFWGGVTSSWTANTVTTPCGALNYAILDSVPSMQTAPAQSVSDCIFWTSLSLNEPGQPKTCPTLLDSILNPVAGLLPGGGLLPGIPIIVIRGNMISRLLALFIFVIISFITSGNGVRLKNRSSGYCLDLDGNRVVMKFCTVTAIYQDWTIRGDGTILNRGRTGSCLHSYGGSVWAFTCDGPAAQKWEGLLSRKNLGVGKCLASGGGDYVIPQDCVATYSWQKWDAI</sequence>
<dbReference type="OMA" id="YAASINQ"/>
<evidence type="ECO:0000313" key="8">
    <source>
        <dbReference type="EMBL" id="OXA39432.1"/>
    </source>
</evidence>
<dbReference type="InterPro" id="IPR029058">
    <property type="entry name" value="AB_hydrolase_fold"/>
</dbReference>
<dbReference type="InterPro" id="IPR002018">
    <property type="entry name" value="CarbesteraseB"/>
</dbReference>
<evidence type="ECO:0000256" key="4">
    <source>
        <dbReference type="ARBA" id="ARBA00023180"/>
    </source>
</evidence>
<feature type="signal peptide" evidence="6">
    <location>
        <begin position="1"/>
        <end position="18"/>
    </location>
</feature>
<accession>A0A226D1H1</accession>
<evidence type="ECO:0000256" key="6">
    <source>
        <dbReference type="SAM" id="SignalP"/>
    </source>
</evidence>
<evidence type="ECO:0000256" key="5">
    <source>
        <dbReference type="SAM" id="Phobius"/>
    </source>
</evidence>
<proteinExistence type="inferred from homology"/>